<evidence type="ECO:0000256" key="2">
    <source>
        <dbReference type="ARBA" id="ARBA00022980"/>
    </source>
</evidence>
<dbReference type="Pfam" id="PF03297">
    <property type="entry name" value="Ribosomal_S25"/>
    <property type="match status" value="1"/>
</dbReference>
<accession>A0AAW2YXZ1</accession>
<proteinExistence type="inferred from homology"/>
<evidence type="ECO:0000313" key="7">
    <source>
        <dbReference type="Proteomes" id="UP001431209"/>
    </source>
</evidence>
<evidence type="ECO:0000256" key="1">
    <source>
        <dbReference type="ARBA" id="ARBA00009106"/>
    </source>
</evidence>
<evidence type="ECO:0000256" key="5">
    <source>
        <dbReference type="SAM" id="MobiDB-lite"/>
    </source>
</evidence>
<evidence type="ECO:0000256" key="3">
    <source>
        <dbReference type="ARBA" id="ARBA00023274"/>
    </source>
</evidence>
<keyword evidence="7" id="KW-1185">Reference proteome</keyword>
<gene>
    <name evidence="6" type="ORF">AKO1_012534</name>
</gene>
<feature type="compositionally biased region" description="Basic and acidic residues" evidence="5">
    <location>
        <begin position="1"/>
        <end position="22"/>
    </location>
</feature>
<dbReference type="AlphaFoldDB" id="A0AAW2YXZ1"/>
<dbReference type="GO" id="GO:1990904">
    <property type="term" value="C:ribonucleoprotein complex"/>
    <property type="evidence" value="ECO:0007669"/>
    <property type="project" value="UniProtKB-KW"/>
</dbReference>
<feature type="region of interest" description="Disordered" evidence="5">
    <location>
        <begin position="1"/>
        <end position="36"/>
    </location>
</feature>
<dbReference type="InterPro" id="IPR004977">
    <property type="entry name" value="Ribosomal_eS25"/>
</dbReference>
<evidence type="ECO:0000256" key="4">
    <source>
        <dbReference type="RuleBase" id="RU366057"/>
    </source>
</evidence>
<dbReference type="Gene3D" id="3.30.63.20">
    <property type="match status" value="1"/>
</dbReference>
<keyword evidence="2 4" id="KW-0689">Ribosomal protein</keyword>
<comment type="caution">
    <text evidence="6">The sequence shown here is derived from an EMBL/GenBank/DDBJ whole genome shotgun (WGS) entry which is preliminary data.</text>
</comment>
<dbReference type="Proteomes" id="UP001431209">
    <property type="component" value="Unassembled WGS sequence"/>
</dbReference>
<feature type="compositionally biased region" description="Basic residues" evidence="5">
    <location>
        <begin position="27"/>
        <end position="36"/>
    </location>
</feature>
<organism evidence="6 7">
    <name type="scientific">Acrasis kona</name>
    <dbReference type="NCBI Taxonomy" id="1008807"/>
    <lineage>
        <taxon>Eukaryota</taxon>
        <taxon>Discoba</taxon>
        <taxon>Heterolobosea</taxon>
        <taxon>Tetramitia</taxon>
        <taxon>Eutetramitia</taxon>
        <taxon>Acrasidae</taxon>
        <taxon>Acrasis</taxon>
    </lineage>
</organism>
<evidence type="ECO:0000313" key="6">
    <source>
        <dbReference type="EMBL" id="KAL0481688.1"/>
    </source>
</evidence>
<protein>
    <recommendedName>
        <fullName evidence="4">40S ribosomal protein S25</fullName>
    </recommendedName>
</protein>
<comment type="similarity">
    <text evidence="1 4">Belongs to the eukaryotic ribosomal protein eS25 family.</text>
</comment>
<keyword evidence="3 4" id="KW-0687">Ribonucleoprotein</keyword>
<reference evidence="6 7" key="1">
    <citation type="submission" date="2024-03" db="EMBL/GenBank/DDBJ databases">
        <title>The Acrasis kona genome and developmental transcriptomes reveal deep origins of eukaryotic multicellular pathways.</title>
        <authorList>
            <person name="Sheikh S."/>
            <person name="Fu C.-J."/>
            <person name="Brown M.W."/>
            <person name="Baldauf S.L."/>
        </authorList>
    </citation>
    <scope>NUCLEOTIDE SEQUENCE [LARGE SCALE GENOMIC DNA]</scope>
    <source>
        <strain evidence="6 7">ATCC MYA-3509</strain>
    </source>
</reference>
<dbReference type="EMBL" id="JAOPGA020000784">
    <property type="protein sequence ID" value="KAL0481688.1"/>
    <property type="molecule type" value="Genomic_DNA"/>
</dbReference>
<dbReference type="GO" id="GO:0005840">
    <property type="term" value="C:ribosome"/>
    <property type="evidence" value="ECO:0007669"/>
    <property type="project" value="UniProtKB-KW"/>
</dbReference>
<dbReference type="PANTHER" id="PTHR12850">
    <property type="entry name" value="40S RIBOSOMAL PROTEIN S25"/>
    <property type="match status" value="1"/>
</dbReference>
<sequence length="120" mass="13216">MGKSKEIQAQKKSAKDANKDKSSGGSKQKKKKWSKGRIKEKLNNKVLFDKKTYANLTKDVPKMKLITLSRVSEQLGVTASVAKVGLRHLKEKGTIKPLVLHSKMLVYVVTAPEAEPAAAE</sequence>
<name>A0AAW2YXZ1_9EUKA</name>